<proteinExistence type="predicted"/>
<protein>
    <submittedName>
        <fullName evidence="1">Uncharacterized protein</fullName>
    </submittedName>
</protein>
<dbReference type="EMBL" id="JAINUG010000002">
    <property type="protein sequence ID" value="KAJ8418094.1"/>
    <property type="molecule type" value="Genomic_DNA"/>
</dbReference>
<organism evidence="1 2">
    <name type="scientific">Aldrovandia affinis</name>
    <dbReference type="NCBI Taxonomy" id="143900"/>
    <lineage>
        <taxon>Eukaryota</taxon>
        <taxon>Metazoa</taxon>
        <taxon>Chordata</taxon>
        <taxon>Craniata</taxon>
        <taxon>Vertebrata</taxon>
        <taxon>Euteleostomi</taxon>
        <taxon>Actinopterygii</taxon>
        <taxon>Neopterygii</taxon>
        <taxon>Teleostei</taxon>
        <taxon>Notacanthiformes</taxon>
        <taxon>Halosauridae</taxon>
        <taxon>Aldrovandia</taxon>
    </lineage>
</organism>
<comment type="caution">
    <text evidence="1">The sequence shown here is derived from an EMBL/GenBank/DDBJ whole genome shotgun (WGS) entry which is preliminary data.</text>
</comment>
<accession>A0AAD7X3Q0</accession>
<evidence type="ECO:0000313" key="2">
    <source>
        <dbReference type="Proteomes" id="UP001221898"/>
    </source>
</evidence>
<name>A0AAD7X3Q0_9TELE</name>
<dbReference type="AlphaFoldDB" id="A0AAD7X3Q0"/>
<evidence type="ECO:0000313" key="1">
    <source>
        <dbReference type="EMBL" id="KAJ8418094.1"/>
    </source>
</evidence>
<gene>
    <name evidence="1" type="ORF">AAFF_G00138030</name>
</gene>
<sequence>MPRAAGPINSSITAALQSAFHAVTGQEERTLPLCQHCWPGTQEGLLESEGKIGQAVTQQGVRVMEDRVARAPADGPVINEHVRALGQDPADPRSASDISMGGVRLCLSGPAVLLQRTTSPSQARIIMDHYILSLPSHPPGPRQPH</sequence>
<dbReference type="Proteomes" id="UP001221898">
    <property type="component" value="Unassembled WGS sequence"/>
</dbReference>
<reference evidence="1" key="1">
    <citation type="journal article" date="2023" name="Science">
        <title>Genome structures resolve the early diversification of teleost fishes.</title>
        <authorList>
            <person name="Parey E."/>
            <person name="Louis A."/>
            <person name="Montfort J."/>
            <person name="Bouchez O."/>
            <person name="Roques C."/>
            <person name="Iampietro C."/>
            <person name="Lluch J."/>
            <person name="Castinel A."/>
            <person name="Donnadieu C."/>
            <person name="Desvignes T."/>
            <person name="Floi Bucao C."/>
            <person name="Jouanno E."/>
            <person name="Wen M."/>
            <person name="Mejri S."/>
            <person name="Dirks R."/>
            <person name="Jansen H."/>
            <person name="Henkel C."/>
            <person name="Chen W.J."/>
            <person name="Zahm M."/>
            <person name="Cabau C."/>
            <person name="Klopp C."/>
            <person name="Thompson A.W."/>
            <person name="Robinson-Rechavi M."/>
            <person name="Braasch I."/>
            <person name="Lecointre G."/>
            <person name="Bobe J."/>
            <person name="Postlethwait J.H."/>
            <person name="Berthelot C."/>
            <person name="Roest Crollius H."/>
            <person name="Guiguen Y."/>
        </authorList>
    </citation>
    <scope>NUCLEOTIDE SEQUENCE</scope>
    <source>
        <strain evidence="1">NC1722</strain>
    </source>
</reference>
<keyword evidence="2" id="KW-1185">Reference proteome</keyword>